<dbReference type="EMBL" id="JBIHMK010000156">
    <property type="protein sequence ID" value="MFH0251674.1"/>
    <property type="molecule type" value="Genomic_DNA"/>
</dbReference>
<evidence type="ECO:0008006" key="3">
    <source>
        <dbReference type="Google" id="ProtNLM"/>
    </source>
</evidence>
<evidence type="ECO:0000313" key="2">
    <source>
        <dbReference type="Proteomes" id="UP001607069"/>
    </source>
</evidence>
<gene>
    <name evidence="1" type="ORF">ACG5V6_26125</name>
</gene>
<comment type="caution">
    <text evidence="1">The sequence shown here is derived from an EMBL/GenBank/DDBJ whole genome shotgun (WGS) entry which is preliminary data.</text>
</comment>
<organism evidence="1 2">
    <name type="scientific">Streptomyces chitinivorans</name>
    <dbReference type="NCBI Taxonomy" id="1257027"/>
    <lineage>
        <taxon>Bacteria</taxon>
        <taxon>Bacillati</taxon>
        <taxon>Actinomycetota</taxon>
        <taxon>Actinomycetes</taxon>
        <taxon>Kitasatosporales</taxon>
        <taxon>Streptomycetaceae</taxon>
        <taxon>Streptomyces</taxon>
    </lineage>
</organism>
<sequence>MAKTRISISLDSEHAERIRAHAERAGMDVSAYLVNAATRQMAETEAIEAQFSHIDAVIAAAEAEAAELPALPEPGDDDLTEAERQEVREAVELVLGGDATTGADSSPGNVA</sequence>
<proteinExistence type="predicted"/>
<name>A0ABW7I1E1_9ACTN</name>
<reference evidence="1 2" key="1">
    <citation type="submission" date="2024-10" db="EMBL/GenBank/DDBJ databases">
        <authorList>
            <person name="Cho J.-C."/>
        </authorList>
    </citation>
    <scope>NUCLEOTIDE SEQUENCE [LARGE SCALE GENOMIC DNA]</scope>
    <source>
        <strain evidence="1 2">KCTC29696</strain>
    </source>
</reference>
<keyword evidence="2" id="KW-1185">Reference proteome</keyword>
<dbReference type="Proteomes" id="UP001607069">
    <property type="component" value="Unassembled WGS sequence"/>
</dbReference>
<accession>A0ABW7I1E1</accession>
<dbReference type="RefSeq" id="WP_279950902.1">
    <property type="nucleotide sequence ID" value="NZ_BAABEN010000007.1"/>
</dbReference>
<protein>
    <recommendedName>
        <fullName evidence="3">Ribbon-helix-helix protein, CopG family</fullName>
    </recommendedName>
</protein>
<evidence type="ECO:0000313" key="1">
    <source>
        <dbReference type="EMBL" id="MFH0251674.1"/>
    </source>
</evidence>